<dbReference type="InterPro" id="IPR015942">
    <property type="entry name" value="Asp/Glu/hydantoin_racemase"/>
</dbReference>
<reference evidence="3 4" key="1">
    <citation type="submission" date="2018-09" db="EMBL/GenBank/DDBJ databases">
        <title>Discovery and Ecogenomic Context for Candidatus Cryosericales, a Global Caldiserica Order Active in Thawing Permafrost.</title>
        <authorList>
            <person name="Martinez M.A."/>
            <person name="Woodcroft B.J."/>
            <person name="Ignacio Espinoza J.C."/>
            <person name="Zayed A."/>
            <person name="Singleton C.M."/>
            <person name="Boyd J."/>
            <person name="Li Y.-F."/>
            <person name="Purvine S."/>
            <person name="Maughan H."/>
            <person name="Hodgkins S.B."/>
            <person name="Anderson D."/>
            <person name="Sederholm M."/>
            <person name="Temperton B."/>
            <person name="Saleska S.R."/>
            <person name="Tyson G.W."/>
            <person name="Rich V.I."/>
        </authorList>
    </citation>
    <scope>NUCLEOTIDE SEQUENCE [LARGE SCALE GENOMIC DNA]</scope>
    <source>
        <strain evidence="3 4">SMC6</strain>
    </source>
</reference>
<dbReference type="GO" id="GO:0047661">
    <property type="term" value="F:amino-acid racemase activity"/>
    <property type="evidence" value="ECO:0007669"/>
    <property type="project" value="InterPro"/>
</dbReference>
<dbReference type="InterPro" id="IPR004380">
    <property type="entry name" value="Asp_race"/>
</dbReference>
<dbReference type="Gene3D" id="3.40.50.1860">
    <property type="match status" value="2"/>
</dbReference>
<evidence type="ECO:0000313" key="3">
    <source>
        <dbReference type="EMBL" id="RIE10786.1"/>
    </source>
</evidence>
<dbReference type="PANTHER" id="PTHR21198:SF7">
    <property type="entry name" value="ASPARTATE-GLUTAMATE RACEMASE FAMILY"/>
    <property type="match status" value="1"/>
</dbReference>
<keyword evidence="2 3" id="KW-0413">Isomerase</keyword>
<evidence type="ECO:0000256" key="1">
    <source>
        <dbReference type="ARBA" id="ARBA00007847"/>
    </source>
</evidence>
<sequence>MRDTEMTNLTIGVLGGMGPEATAGFFSTLVSCDVAKNDQDHLHMIVDSTPSIPDRTAFLLGRGPDPLPGMLASAKRLEVAGVDIAGIPCMTAHAFLPRLTPLTAIRFLSAFEEMVGTLTRDFPSIHALGILATSGSKKARLYETHLDRFLILWPNEESQETCVMEAIYGKRGIKAGEKGEYPRGLLIKAARDLQDKGAEAIVAGCTEVPLALSQKYVGIPFIDPMTLLAKALVAVARNV</sequence>
<name>A0A398D5H3_9BACT</name>
<evidence type="ECO:0000256" key="2">
    <source>
        <dbReference type="ARBA" id="ARBA00023235"/>
    </source>
</evidence>
<keyword evidence="4" id="KW-1185">Reference proteome</keyword>
<dbReference type="SUPFAM" id="SSF53681">
    <property type="entry name" value="Aspartate/glutamate racemase"/>
    <property type="match status" value="2"/>
</dbReference>
<dbReference type="InterPro" id="IPR001920">
    <property type="entry name" value="Asp/Glu_race"/>
</dbReference>
<comment type="caution">
    <text evidence="3">The sequence shown here is derived from an EMBL/GenBank/DDBJ whole genome shotgun (WGS) entry which is preliminary data.</text>
</comment>
<dbReference type="Pfam" id="PF01177">
    <property type="entry name" value="Asp_Glu_race"/>
    <property type="match status" value="1"/>
</dbReference>
<dbReference type="PROSITE" id="PS51257">
    <property type="entry name" value="PROKAR_LIPOPROTEIN"/>
    <property type="match status" value="1"/>
</dbReference>
<dbReference type="NCBIfam" id="TIGR00035">
    <property type="entry name" value="asp_race"/>
    <property type="match status" value="1"/>
</dbReference>
<evidence type="ECO:0000313" key="4">
    <source>
        <dbReference type="Proteomes" id="UP000266260"/>
    </source>
</evidence>
<organism evidence="3 4">
    <name type="scientific">Candidatus Cryosericum odellii</name>
    <dbReference type="NCBI Taxonomy" id="2290917"/>
    <lineage>
        <taxon>Bacteria</taxon>
        <taxon>Pseudomonadati</taxon>
        <taxon>Caldisericota/Cryosericota group</taxon>
        <taxon>Candidatus Cryosericota</taxon>
        <taxon>Candidatus Cryosericia</taxon>
        <taxon>Candidatus Cryosericales</taxon>
        <taxon>Candidatus Cryosericaceae</taxon>
        <taxon>Candidatus Cryosericum</taxon>
    </lineage>
</organism>
<proteinExistence type="inferred from homology"/>
<comment type="similarity">
    <text evidence="1">Belongs to the aspartate/glutamate racemases family.</text>
</comment>
<dbReference type="EMBL" id="QXIT01000014">
    <property type="protein sequence ID" value="RIE10786.1"/>
    <property type="molecule type" value="Genomic_DNA"/>
</dbReference>
<dbReference type="PANTHER" id="PTHR21198">
    <property type="entry name" value="GLUTAMATE RACEMASE"/>
    <property type="match status" value="1"/>
</dbReference>
<dbReference type="Proteomes" id="UP000266260">
    <property type="component" value="Unassembled WGS sequence"/>
</dbReference>
<gene>
    <name evidence="3" type="ORF">SMC6_00810</name>
</gene>
<dbReference type="AlphaFoldDB" id="A0A398D5H3"/>
<protein>
    <submittedName>
        <fullName evidence="3">Amino acid racemase</fullName>
        <ecNumber evidence="3">5.1.1.-</ecNumber>
    </submittedName>
</protein>
<dbReference type="EC" id="5.1.1.-" evidence="3"/>
<accession>A0A398D5H3</accession>